<sequence length="99" mass="11348">MYPPASDVEEINLDLFRSTSIAGYGRIDRFLSKPKSQQMSLKGMVKGKLMDKMKHLVWTPCAAHIIDLMLEEIDAIKIAKETLEAARFMSRFTYNHSKI</sequence>
<gene>
    <name evidence="2" type="ORF">AMTR_s00047p00082390</name>
</gene>
<name>U5CWM8_AMBTC</name>
<dbReference type="Pfam" id="PF04937">
    <property type="entry name" value="DUF659"/>
    <property type="match status" value="1"/>
</dbReference>
<evidence type="ECO:0000259" key="1">
    <source>
        <dbReference type="Pfam" id="PF04937"/>
    </source>
</evidence>
<evidence type="ECO:0000313" key="3">
    <source>
        <dbReference type="Proteomes" id="UP000017836"/>
    </source>
</evidence>
<dbReference type="EMBL" id="KI392311">
    <property type="protein sequence ID" value="ERN17746.1"/>
    <property type="molecule type" value="Genomic_DNA"/>
</dbReference>
<dbReference type="Gramene" id="ERN17746">
    <property type="protein sequence ID" value="ERN17746"/>
    <property type="gene ID" value="AMTR_s00047p00082390"/>
</dbReference>
<dbReference type="Proteomes" id="UP000017836">
    <property type="component" value="Unassembled WGS sequence"/>
</dbReference>
<dbReference type="AlphaFoldDB" id="U5CWM8"/>
<dbReference type="HOGENOM" id="CLU_2323555_0_0_1"/>
<reference evidence="3" key="1">
    <citation type="journal article" date="2013" name="Science">
        <title>The Amborella genome and the evolution of flowering plants.</title>
        <authorList>
            <consortium name="Amborella Genome Project"/>
        </authorList>
    </citation>
    <scope>NUCLEOTIDE SEQUENCE [LARGE SCALE GENOMIC DNA]</scope>
</reference>
<feature type="domain" description="DUF659" evidence="1">
    <location>
        <begin position="45"/>
        <end position="87"/>
    </location>
</feature>
<evidence type="ECO:0000313" key="2">
    <source>
        <dbReference type="EMBL" id="ERN17746.1"/>
    </source>
</evidence>
<accession>U5CWM8</accession>
<keyword evidence="3" id="KW-1185">Reference proteome</keyword>
<dbReference type="InterPro" id="IPR007021">
    <property type="entry name" value="DUF659"/>
</dbReference>
<organism evidence="2 3">
    <name type="scientific">Amborella trichopoda</name>
    <dbReference type="NCBI Taxonomy" id="13333"/>
    <lineage>
        <taxon>Eukaryota</taxon>
        <taxon>Viridiplantae</taxon>
        <taxon>Streptophyta</taxon>
        <taxon>Embryophyta</taxon>
        <taxon>Tracheophyta</taxon>
        <taxon>Spermatophyta</taxon>
        <taxon>Magnoliopsida</taxon>
        <taxon>Amborellales</taxon>
        <taxon>Amborellaceae</taxon>
        <taxon>Amborella</taxon>
    </lineage>
</organism>
<protein>
    <recommendedName>
        <fullName evidence="1">DUF659 domain-containing protein</fullName>
    </recommendedName>
</protein>
<proteinExistence type="predicted"/>